<dbReference type="GO" id="GO:0004315">
    <property type="term" value="F:3-oxoacyl-[acyl-carrier-protein] synthase activity"/>
    <property type="evidence" value="ECO:0007669"/>
    <property type="project" value="InterPro"/>
</dbReference>
<sequence>AGVEELALQVPLVLPESGSVRVQVVVGAADAGGRREVQVCSCAAPDGADGEWVCHATGTLSPEPGVRPEGFEAEAWPPAGARPVDLGGFYERAETAGYGYGPAFRGLRSVWRDGADLLAEVELPEAAGDREGYGIHPALLDAALHPGMLVDEPGEGGPLWLPFAWAGVSLWAGEARRVRVRIAPQQRSRDERVLRLTVADAAGAPVLSADSVVLRPADPDQFRTPEQDVQSLYSLDWIPCEPDASGPGPGAGQDDWAVVGPDTLGLGAVSYPGLDALLAALDAGAPAPSVVFADALAEGDGRDGLDALEYVLGLVQSWLAEPRLADARLVPVTREAVASGAPGLAGAGVWGLVRSAQAEEPGRFVLADLGNTDGADALPAIRRALAADEPQFAVRGGELLVPRVARARPRAQPEADGSGLPELDPEGTVLITGGTGVLGGLVAEHMVRTWGVRHLLLVGRRGPEAPGAQELASRLTGLGARVRVLAADVAEADQVAELVGGVDPAHPLTGVVHAAGALDDAVVASQSPERLAPVWRAKAAAAAQLHAATADLPLAAFVMFSSAASCLGSPGQGNYAAANAFCDALAAHRQAGGLPGLSVGWGLWAEASGLTGHLTEADLARLARSGSTPLGSGQALALLDAACRHGAPHLLAVVLNRRALAALPDRLLPAPLRGLAAAAAGARIRRTAADGREDTELASRLAGLDEEGRVGVLVDVVCQYVAAVLGHRSAGGVRAEAAFKEQGFDSLTAVELRNRLSAATDLRLPATLVFDHPTPRALAGYLSTRLGGRSVAPRAAPVAAPVEADEPVAIVATACRYPGGVTSAEELWDLVASGGEAIGAFPADRGWDLEGLFHPDPDHPGTSYAREGGFVHGADEFDAAFFGVNPREAVAMDPQQRLLLETSWELLERAGIDPAALRGSRTGVYAGVMYHDYGAGTAGGDAQLEGYALLSGQGSVVTGRVAYTLGLEGPAMTVDTACSSSLVAMHLAAQALRQGECSLALAGGVTVMATPDVFTGFSRQRGLAPDGRCKPFAAAADGTGWSEGVGLVLLERLSDARRNGRRVLAVLRGSAVNQDGASNGLTAPNGPSQERVIRQALAGARLAPDQVDAVEGHGTGTTLGDPIEAQALLATYGQDRSADRPLWLGSVKSNMGHTQAAAGVAGVIKMVQALRHGVLPASLHIDEPSPHVDWESGAVRLLTDPVEWPDSGRLRRAGVSSFGASGTNAHVILEQAPEPGPEAAADEPEPLDGVVPWVLSARGPEALRGQAAALAGRMAGQPEAAPAEVGWSLVSTRSQFEHRAVILGEDREQLLAGVGALAAGDVHPGVVPPAAPARAGSGAGAGSASGAGKTVFLFSGQGSQRLGMGAGLYERFPVFAAAFDEVCGHLDARLEHPLRQVVFTGSPGQDGLLDHTTYAQAGLFAVETALARLLASFGVEPDAVIGHSIGEVAAAHLAGVFDLADACRLVAARANLMGRLPAGGAMAAIQASAEELSDDIDGDQDARQLSLAALNTPDSTVISGPAEPVSRMSARWADKGRRTKALAVSHAFHSPLMEPVLEEFTQAVEDLAYHPPAIELISNLTGRPADGLIATPEYWARHIRRPVLFAPAVAHVAPEAGTFLELGPDPVLATAAQHTLDHREAADGAHRPAPLVLSALTGKQSDVQALSHSLARLHTAGRTVEWASWFPETAAARRTVDLPTYAFQRERYWLKASQGAGTGSFRDMDTAGLRPVEHPHLPAAVALADGGLLLSGRISAVGAQGWLADHQVLGSTLVPGAALAEWALRAADEADCGGVEELVLQAPLLLPAEGGVRIQIVVGVPGADRRREIRMYARPDRDEGTAAEAEWTCHAQGVLAPEACAPAGEPGAGGVWPPPDARAVSVDGFYERIAAAGHAYGPAFRGLRAVWRDGADLLAEVELPEAAGEPGGFGIHPALLDAALHPGLLADEGPDDGADPSVRLPFSWNGVSLRAGDATAVRVRLTPLPARGNGEYGVRVAVADTEGAPVLDVDSVVTRPAAADQLTPPGERVADGRFVLDWAPLPGADAGADAGADGGPSGPAADWAVLGRHTYGLEEHAERHSGLTALLEALDGGSPVPSLVLACAEPPSSADPEPDPDEALAEVQRTLELVQRWLAEPRLGTARLAVVTRGAVEAEGPGSGTVDATGAAVWGLVRSAQSENPGRFLLLDLDPGGHGATGVPEALRQAMAADEPQLAVRDGRALVPRLVRADDDGELEIPREGAWRLGMETTGTVDSVTVQPCPEALEPLEPGQVRIAVRAAGVNFRDVLIALGMYPGDGAFRGSEGAGVVLEVGAEVTRLSAGDEVMGLFEGAFASVAVADARVVVPVPEGWSWRDAAAVPVVFSTAWFGLVELAGLGAGESVLIHA</sequence>
<organism evidence="12 13">
    <name type="scientific">Streptomyces boncukensis</name>
    <dbReference type="NCBI Taxonomy" id="2711219"/>
    <lineage>
        <taxon>Bacteria</taxon>
        <taxon>Bacillati</taxon>
        <taxon>Actinomycetota</taxon>
        <taxon>Actinomycetes</taxon>
        <taxon>Kitasatosporales</taxon>
        <taxon>Streptomycetaceae</taxon>
        <taxon>Streptomyces</taxon>
    </lineage>
</organism>
<dbReference type="GO" id="GO:0033068">
    <property type="term" value="P:macrolide biosynthetic process"/>
    <property type="evidence" value="ECO:0007669"/>
    <property type="project" value="UniProtKB-ARBA"/>
</dbReference>
<feature type="non-terminal residue" evidence="12">
    <location>
        <position position="2386"/>
    </location>
</feature>
<dbReference type="Gene3D" id="3.90.180.10">
    <property type="entry name" value="Medium-chain alcohol dehydrogenases, catalytic domain"/>
    <property type="match status" value="1"/>
</dbReference>
<dbReference type="InterPro" id="IPR057326">
    <property type="entry name" value="KR_dom"/>
</dbReference>
<feature type="active site" description="Proton acceptor; for dehydratase activity" evidence="8">
    <location>
        <position position="1766"/>
    </location>
</feature>
<comment type="caution">
    <text evidence="8">Lacks conserved residue(s) required for the propagation of feature annotation.</text>
</comment>
<dbReference type="PROSITE" id="PS00606">
    <property type="entry name" value="KS3_1"/>
    <property type="match status" value="1"/>
</dbReference>
<dbReference type="PROSITE" id="PS52019">
    <property type="entry name" value="PKS_MFAS_DH"/>
    <property type="match status" value="2"/>
</dbReference>
<dbReference type="SUPFAM" id="SSF52151">
    <property type="entry name" value="FabD/lysophospholipase-like"/>
    <property type="match status" value="1"/>
</dbReference>
<dbReference type="CDD" id="cd05195">
    <property type="entry name" value="enoyl_red"/>
    <property type="match status" value="1"/>
</dbReference>
<keyword evidence="13" id="KW-1185">Reference proteome</keyword>
<dbReference type="SMART" id="SM00822">
    <property type="entry name" value="PKS_KR"/>
    <property type="match status" value="1"/>
</dbReference>
<dbReference type="FunFam" id="1.10.1200.10:FF:000007">
    <property type="entry name" value="Probable polyketide synthase pks17"/>
    <property type="match status" value="1"/>
</dbReference>
<dbReference type="Pfam" id="PF02801">
    <property type="entry name" value="Ketoacyl-synt_C"/>
    <property type="match status" value="1"/>
</dbReference>
<dbReference type="CDD" id="cd08956">
    <property type="entry name" value="KR_3_FAS_SDR_x"/>
    <property type="match status" value="1"/>
</dbReference>
<dbReference type="Pfam" id="PF08659">
    <property type="entry name" value="KR"/>
    <property type="match status" value="1"/>
</dbReference>
<evidence type="ECO:0000313" key="12">
    <source>
        <dbReference type="EMBL" id="NGO72017.1"/>
    </source>
</evidence>
<dbReference type="Pfam" id="PF00698">
    <property type="entry name" value="Acyl_transf_1"/>
    <property type="match status" value="1"/>
</dbReference>
<dbReference type="GO" id="GO:0031177">
    <property type="term" value="F:phosphopantetheine binding"/>
    <property type="evidence" value="ECO:0007669"/>
    <property type="project" value="InterPro"/>
</dbReference>
<dbReference type="InterPro" id="IPR049552">
    <property type="entry name" value="PKS_DH_N"/>
</dbReference>
<keyword evidence="3" id="KW-0597">Phosphoprotein</keyword>
<dbReference type="InterPro" id="IPR014043">
    <property type="entry name" value="Acyl_transferase_dom"/>
</dbReference>
<dbReference type="InterPro" id="IPR042104">
    <property type="entry name" value="PKS_dehydratase_sf"/>
</dbReference>
<keyword evidence="5" id="KW-0045">Antibiotic biosynthesis</keyword>
<comment type="caution">
    <text evidence="12">The sequence shown here is derived from an EMBL/GenBank/DDBJ whole genome shotgun (WGS) entry which is preliminary data.</text>
</comment>
<feature type="domain" description="Carrier" evidence="9">
    <location>
        <begin position="711"/>
        <end position="786"/>
    </location>
</feature>
<dbReference type="PANTHER" id="PTHR43775">
    <property type="entry name" value="FATTY ACID SYNTHASE"/>
    <property type="match status" value="1"/>
</dbReference>
<dbReference type="SUPFAM" id="SSF47336">
    <property type="entry name" value="ACP-like"/>
    <property type="match status" value="1"/>
</dbReference>
<dbReference type="PROSITE" id="PS52004">
    <property type="entry name" value="KS3_2"/>
    <property type="match status" value="1"/>
</dbReference>
<feature type="region of interest" description="N-terminal hotdog fold" evidence="8">
    <location>
        <begin position="1"/>
        <end position="67"/>
    </location>
</feature>
<dbReference type="InterPro" id="IPR020843">
    <property type="entry name" value="ER"/>
</dbReference>
<dbReference type="Gene3D" id="3.40.50.11460">
    <property type="match status" value="1"/>
</dbReference>
<feature type="region of interest" description="C-terminal hotdog fold" evidence="8">
    <location>
        <begin position="81"/>
        <end position="223"/>
    </location>
</feature>
<evidence type="ECO:0000256" key="4">
    <source>
        <dbReference type="ARBA" id="ARBA00022679"/>
    </source>
</evidence>
<gene>
    <name evidence="12" type="ORF">G5C65_27455</name>
</gene>
<feature type="region of interest" description="C-terminal hotdog fold" evidence="8">
    <location>
        <begin position="1877"/>
        <end position="2023"/>
    </location>
</feature>
<dbReference type="InterPro" id="IPR020807">
    <property type="entry name" value="PKS_DH"/>
</dbReference>
<dbReference type="Gene3D" id="3.40.50.720">
    <property type="entry name" value="NAD(P)-binding Rossmann-like Domain"/>
    <property type="match status" value="1"/>
</dbReference>
<dbReference type="InterPro" id="IPR020806">
    <property type="entry name" value="PKS_PP-bd"/>
</dbReference>
<dbReference type="InterPro" id="IPR020841">
    <property type="entry name" value="PKS_Beta-ketoAc_synthase_dom"/>
</dbReference>
<dbReference type="PANTHER" id="PTHR43775:SF51">
    <property type="entry name" value="INACTIVE PHENOLPHTHIOCEROL SYNTHESIS POLYKETIDE SYNTHASE TYPE I PKS1-RELATED"/>
    <property type="match status" value="1"/>
</dbReference>
<evidence type="ECO:0000256" key="5">
    <source>
        <dbReference type="ARBA" id="ARBA00023194"/>
    </source>
</evidence>
<evidence type="ECO:0000259" key="10">
    <source>
        <dbReference type="PROSITE" id="PS52004"/>
    </source>
</evidence>
<dbReference type="Gene3D" id="3.10.129.110">
    <property type="entry name" value="Polyketide synthase dehydratase"/>
    <property type="match status" value="2"/>
</dbReference>
<dbReference type="InterPro" id="IPR013154">
    <property type="entry name" value="ADH-like_N"/>
</dbReference>
<dbReference type="PROSITE" id="PS50075">
    <property type="entry name" value="CARRIER"/>
    <property type="match status" value="1"/>
</dbReference>
<dbReference type="InterPro" id="IPR016039">
    <property type="entry name" value="Thiolase-like"/>
</dbReference>
<dbReference type="Pfam" id="PF00550">
    <property type="entry name" value="PP-binding"/>
    <property type="match status" value="1"/>
</dbReference>
<keyword evidence="6" id="KW-0511">Multifunctional enzyme</keyword>
<dbReference type="InterPro" id="IPR013968">
    <property type="entry name" value="PKS_KR"/>
</dbReference>
<dbReference type="InterPro" id="IPR049900">
    <property type="entry name" value="PKS_mFAS_DH"/>
</dbReference>
<dbReference type="SUPFAM" id="SSF51735">
    <property type="entry name" value="NAD(P)-binding Rossmann-fold domains"/>
    <property type="match status" value="3"/>
</dbReference>
<dbReference type="Pfam" id="PF16197">
    <property type="entry name" value="KAsynt_C_assoc"/>
    <property type="match status" value="1"/>
</dbReference>
<feature type="domain" description="PKS/mFAS DH" evidence="11">
    <location>
        <begin position="1734"/>
        <end position="2023"/>
    </location>
</feature>
<dbReference type="Pfam" id="PF08240">
    <property type="entry name" value="ADH_N"/>
    <property type="match status" value="1"/>
</dbReference>
<dbReference type="FunFam" id="3.40.47.10:FF:000019">
    <property type="entry name" value="Polyketide synthase type I"/>
    <property type="match status" value="1"/>
</dbReference>
<dbReference type="InterPro" id="IPR055123">
    <property type="entry name" value="SpnB-like_Rossmann"/>
</dbReference>
<dbReference type="Gene3D" id="1.10.1200.10">
    <property type="entry name" value="ACP-like"/>
    <property type="match status" value="1"/>
</dbReference>
<dbReference type="InterPro" id="IPR036291">
    <property type="entry name" value="NAD(P)-bd_dom_sf"/>
</dbReference>
<dbReference type="GO" id="GO:0006633">
    <property type="term" value="P:fatty acid biosynthetic process"/>
    <property type="evidence" value="ECO:0007669"/>
    <property type="project" value="InterPro"/>
</dbReference>
<dbReference type="InterPro" id="IPR011032">
    <property type="entry name" value="GroES-like_sf"/>
</dbReference>
<dbReference type="Proteomes" id="UP000477722">
    <property type="component" value="Unassembled WGS sequence"/>
</dbReference>
<dbReference type="SMART" id="SM00827">
    <property type="entry name" value="PKS_AT"/>
    <property type="match status" value="1"/>
</dbReference>
<dbReference type="InterPro" id="IPR049551">
    <property type="entry name" value="PKS_DH_C"/>
</dbReference>
<dbReference type="CDD" id="cd00833">
    <property type="entry name" value="PKS"/>
    <property type="match status" value="1"/>
</dbReference>
<feature type="domain" description="Ketosynthase family 3 (KS3)" evidence="10">
    <location>
        <begin position="805"/>
        <end position="1231"/>
    </location>
</feature>
<dbReference type="SMART" id="SM00825">
    <property type="entry name" value="PKS_KS"/>
    <property type="match status" value="1"/>
</dbReference>
<dbReference type="Pfam" id="PF14765">
    <property type="entry name" value="PS-DH"/>
    <property type="match status" value="2"/>
</dbReference>
<comment type="pathway">
    <text evidence="1">Antibiotic biosynthesis.</text>
</comment>
<feature type="domain" description="PKS/mFAS DH" evidence="11">
    <location>
        <begin position="1"/>
        <end position="223"/>
    </location>
</feature>
<dbReference type="InterPro" id="IPR016036">
    <property type="entry name" value="Malonyl_transacylase_ACP-bd"/>
</dbReference>
<dbReference type="SMART" id="SM00826">
    <property type="entry name" value="PKS_DH"/>
    <property type="match status" value="2"/>
</dbReference>
<dbReference type="InterPro" id="IPR009081">
    <property type="entry name" value="PP-bd_ACP"/>
</dbReference>
<dbReference type="InterPro" id="IPR014031">
    <property type="entry name" value="Ketoacyl_synth_C"/>
</dbReference>
<reference evidence="12 13" key="1">
    <citation type="submission" date="2020-02" db="EMBL/GenBank/DDBJ databases">
        <title>Whole-genome analyses of novel actinobacteria.</title>
        <authorList>
            <person name="Sahin N."/>
            <person name="Tatar D."/>
        </authorList>
    </citation>
    <scope>NUCLEOTIDE SEQUENCE [LARGE SCALE GENOMIC DNA]</scope>
    <source>
        <strain evidence="12 13">SB3404</strain>
    </source>
</reference>
<evidence type="ECO:0000256" key="7">
    <source>
        <dbReference type="ARBA" id="ARBA00023315"/>
    </source>
</evidence>
<dbReference type="InterPro" id="IPR036736">
    <property type="entry name" value="ACP-like_sf"/>
</dbReference>
<dbReference type="Pfam" id="PF22953">
    <property type="entry name" value="SpnB_Rossmann"/>
    <property type="match status" value="2"/>
</dbReference>
<dbReference type="SMART" id="SM00823">
    <property type="entry name" value="PKS_PP"/>
    <property type="match status" value="1"/>
</dbReference>
<evidence type="ECO:0000256" key="1">
    <source>
        <dbReference type="ARBA" id="ARBA00004792"/>
    </source>
</evidence>
<evidence type="ECO:0000256" key="8">
    <source>
        <dbReference type="PROSITE-ProRule" id="PRU01363"/>
    </source>
</evidence>
<dbReference type="Gene3D" id="3.30.70.3290">
    <property type="match status" value="1"/>
</dbReference>
<feature type="non-terminal residue" evidence="12">
    <location>
        <position position="1"/>
    </location>
</feature>
<dbReference type="EMBL" id="JAAKZZ010000387">
    <property type="protein sequence ID" value="NGO72017.1"/>
    <property type="molecule type" value="Genomic_DNA"/>
</dbReference>
<dbReference type="InterPro" id="IPR032821">
    <property type="entry name" value="PKS_assoc"/>
</dbReference>
<dbReference type="SUPFAM" id="SSF50129">
    <property type="entry name" value="GroES-like"/>
    <property type="match status" value="1"/>
</dbReference>
<dbReference type="SUPFAM" id="SSF53901">
    <property type="entry name" value="Thiolase-like"/>
    <property type="match status" value="1"/>
</dbReference>
<keyword evidence="7 12" id="KW-0012">Acyltransferase</keyword>
<dbReference type="SUPFAM" id="SSF55048">
    <property type="entry name" value="Probable ACP-binding domain of malonyl-CoA ACP transacylase"/>
    <property type="match status" value="1"/>
</dbReference>
<dbReference type="SMART" id="SM00829">
    <property type="entry name" value="PKS_ER"/>
    <property type="match status" value="1"/>
</dbReference>
<dbReference type="InterPro" id="IPR001227">
    <property type="entry name" value="Ac_transferase_dom_sf"/>
</dbReference>
<dbReference type="Gene3D" id="3.40.47.10">
    <property type="match status" value="1"/>
</dbReference>
<evidence type="ECO:0000256" key="3">
    <source>
        <dbReference type="ARBA" id="ARBA00022553"/>
    </source>
</evidence>
<keyword evidence="4 12" id="KW-0808">Transferase</keyword>
<proteinExistence type="predicted"/>
<dbReference type="GO" id="GO:0016491">
    <property type="term" value="F:oxidoreductase activity"/>
    <property type="evidence" value="ECO:0007669"/>
    <property type="project" value="InterPro"/>
</dbReference>
<dbReference type="Pfam" id="PF21089">
    <property type="entry name" value="PKS_DH_N"/>
    <property type="match status" value="1"/>
</dbReference>
<dbReference type="Gene3D" id="3.40.366.10">
    <property type="entry name" value="Malonyl-Coenzyme A Acyl Carrier Protein, domain 2"/>
    <property type="match status" value="1"/>
</dbReference>
<dbReference type="Pfam" id="PF00109">
    <property type="entry name" value="ketoacyl-synt"/>
    <property type="match status" value="1"/>
</dbReference>
<dbReference type="GO" id="GO:0004312">
    <property type="term" value="F:fatty acid synthase activity"/>
    <property type="evidence" value="ECO:0007669"/>
    <property type="project" value="TreeGrafter"/>
</dbReference>
<dbReference type="InterPro" id="IPR014030">
    <property type="entry name" value="Ketoacyl_synth_N"/>
</dbReference>
<protein>
    <submittedName>
        <fullName evidence="12">Acyltransferase domain-containing protein</fullName>
    </submittedName>
</protein>
<keyword evidence="2" id="KW-0596">Phosphopantetheine</keyword>
<evidence type="ECO:0000256" key="6">
    <source>
        <dbReference type="ARBA" id="ARBA00023268"/>
    </source>
</evidence>
<dbReference type="InterPro" id="IPR018201">
    <property type="entry name" value="Ketoacyl_synth_AS"/>
</dbReference>
<feature type="region of interest" description="N-terminal hotdog fold" evidence="8">
    <location>
        <begin position="1734"/>
        <end position="1862"/>
    </location>
</feature>
<dbReference type="InterPro" id="IPR016035">
    <property type="entry name" value="Acyl_Trfase/lysoPLipase"/>
</dbReference>
<evidence type="ECO:0000256" key="2">
    <source>
        <dbReference type="ARBA" id="ARBA00022450"/>
    </source>
</evidence>
<feature type="active site" description="Proton donor; for dehydratase activity" evidence="8">
    <location>
        <position position="1937"/>
    </location>
</feature>
<accession>A0A6G4X592</accession>
<dbReference type="SMART" id="SM01294">
    <property type="entry name" value="PKS_PP_betabranch"/>
    <property type="match status" value="1"/>
</dbReference>
<evidence type="ECO:0000259" key="11">
    <source>
        <dbReference type="PROSITE" id="PS52019"/>
    </source>
</evidence>
<evidence type="ECO:0000259" key="9">
    <source>
        <dbReference type="PROSITE" id="PS50075"/>
    </source>
</evidence>
<evidence type="ECO:0000313" key="13">
    <source>
        <dbReference type="Proteomes" id="UP000477722"/>
    </source>
</evidence>
<dbReference type="InterPro" id="IPR050091">
    <property type="entry name" value="PKS_NRPS_Biosynth_Enz"/>
</dbReference>
<name>A0A6G4X592_9ACTN</name>